<accession>A0ABR4IVL6</accession>
<keyword evidence="2" id="KW-1185">Reference proteome</keyword>
<reference evidence="1 2" key="1">
    <citation type="submission" date="2024-07" db="EMBL/GenBank/DDBJ databases">
        <title>Section-level genome sequencing and comparative genomics of Aspergillus sections Usti and Cavernicolus.</title>
        <authorList>
            <consortium name="Lawrence Berkeley National Laboratory"/>
            <person name="Nybo J.L."/>
            <person name="Vesth T.C."/>
            <person name="Theobald S."/>
            <person name="Frisvad J.C."/>
            <person name="Larsen T.O."/>
            <person name="Kjaerboelling I."/>
            <person name="Rothschild-Mancinelli K."/>
            <person name="Lyhne E.K."/>
            <person name="Kogle M.E."/>
            <person name="Barry K."/>
            <person name="Clum A."/>
            <person name="Na H."/>
            <person name="Ledsgaard L."/>
            <person name="Lin J."/>
            <person name="Lipzen A."/>
            <person name="Kuo A."/>
            <person name="Riley R."/>
            <person name="Mondo S."/>
            <person name="LaButti K."/>
            <person name="Haridas S."/>
            <person name="Pangalinan J."/>
            <person name="Salamov A.A."/>
            <person name="Simmons B.A."/>
            <person name="Magnuson J.K."/>
            <person name="Chen J."/>
            <person name="Drula E."/>
            <person name="Henrissat B."/>
            <person name="Wiebenga A."/>
            <person name="Lubbers R.J."/>
            <person name="Gomes A.C."/>
            <person name="Makela M.R."/>
            <person name="Stajich J."/>
            <person name="Grigoriev I.V."/>
            <person name="Mortensen U.H."/>
            <person name="De vries R.P."/>
            <person name="Baker S.E."/>
            <person name="Andersen M.R."/>
        </authorList>
    </citation>
    <scope>NUCLEOTIDE SEQUENCE [LARGE SCALE GENOMIC DNA]</scope>
    <source>
        <strain evidence="1 2">CBS 600.67</strain>
    </source>
</reference>
<evidence type="ECO:0000313" key="1">
    <source>
        <dbReference type="EMBL" id="KAL2831801.1"/>
    </source>
</evidence>
<gene>
    <name evidence="1" type="ORF">BDW59DRAFT_157757</name>
</gene>
<organism evidence="1 2">
    <name type="scientific">Aspergillus cavernicola</name>
    <dbReference type="NCBI Taxonomy" id="176166"/>
    <lineage>
        <taxon>Eukaryota</taxon>
        <taxon>Fungi</taxon>
        <taxon>Dikarya</taxon>
        <taxon>Ascomycota</taxon>
        <taxon>Pezizomycotina</taxon>
        <taxon>Eurotiomycetes</taxon>
        <taxon>Eurotiomycetidae</taxon>
        <taxon>Eurotiales</taxon>
        <taxon>Aspergillaceae</taxon>
        <taxon>Aspergillus</taxon>
        <taxon>Aspergillus subgen. Nidulantes</taxon>
    </lineage>
</organism>
<protein>
    <submittedName>
        <fullName evidence="1">Uncharacterized protein</fullName>
    </submittedName>
</protein>
<evidence type="ECO:0000313" key="2">
    <source>
        <dbReference type="Proteomes" id="UP001610335"/>
    </source>
</evidence>
<dbReference type="EMBL" id="JBFXLS010000008">
    <property type="protein sequence ID" value="KAL2831801.1"/>
    <property type="molecule type" value="Genomic_DNA"/>
</dbReference>
<dbReference type="Proteomes" id="UP001610335">
    <property type="component" value="Unassembled WGS sequence"/>
</dbReference>
<name>A0ABR4IVL6_9EURO</name>
<proteinExistence type="predicted"/>
<sequence>MVTVSVDSADANITDTTTKYMDLLSTERQTRINEYLQRRNVSITSQMSAISVASSSASDFLEERIIQMTSEKERLRVYKEGLFEAKNASLLDLKSFQEELDSIVGAIHPLSINLRILLKQKRAIEMDIEEEVANTKRDRDVEPDISRTNFWPTPGKYLERSTLRSLARNISGLELPPSLINDQTFEDKSISEAEADDVGVTLADDLRRATIESIKELERRPEDDDDQDEDG</sequence>
<comment type="caution">
    <text evidence="1">The sequence shown here is derived from an EMBL/GenBank/DDBJ whole genome shotgun (WGS) entry which is preliminary data.</text>
</comment>